<name>A0A4C1WN11_EUMVA</name>
<evidence type="ECO:0000313" key="3">
    <source>
        <dbReference type="Proteomes" id="UP000299102"/>
    </source>
</evidence>
<dbReference type="EMBL" id="BGZK01000611">
    <property type="protein sequence ID" value="GBP52866.1"/>
    <property type="molecule type" value="Genomic_DNA"/>
</dbReference>
<organism evidence="2 3">
    <name type="scientific">Eumeta variegata</name>
    <name type="common">Bagworm moth</name>
    <name type="synonym">Eumeta japonica</name>
    <dbReference type="NCBI Taxonomy" id="151549"/>
    <lineage>
        <taxon>Eukaryota</taxon>
        <taxon>Metazoa</taxon>
        <taxon>Ecdysozoa</taxon>
        <taxon>Arthropoda</taxon>
        <taxon>Hexapoda</taxon>
        <taxon>Insecta</taxon>
        <taxon>Pterygota</taxon>
        <taxon>Neoptera</taxon>
        <taxon>Endopterygota</taxon>
        <taxon>Lepidoptera</taxon>
        <taxon>Glossata</taxon>
        <taxon>Ditrysia</taxon>
        <taxon>Tineoidea</taxon>
        <taxon>Psychidae</taxon>
        <taxon>Oiketicinae</taxon>
        <taxon>Eumeta</taxon>
    </lineage>
</organism>
<dbReference type="Proteomes" id="UP000299102">
    <property type="component" value="Unassembled WGS sequence"/>
</dbReference>
<protein>
    <submittedName>
        <fullName evidence="2">Uncharacterized protein</fullName>
    </submittedName>
</protein>
<proteinExistence type="predicted"/>
<accession>A0A4C1WN11</accession>
<feature type="region of interest" description="Disordered" evidence="1">
    <location>
        <begin position="76"/>
        <end position="106"/>
    </location>
</feature>
<keyword evidence="3" id="KW-1185">Reference proteome</keyword>
<dbReference type="AlphaFoldDB" id="A0A4C1WN11"/>
<sequence>MSQNGSHIRRAIFPKRHRIYVYRNRVADAYGRAAAGAAGQQLSEKNLISSGKTAGDSAARREIKYSPTEILPDRSVLTCRPSAPPPPGPAATADFLPLLGGRKLRS</sequence>
<reference evidence="2 3" key="1">
    <citation type="journal article" date="2019" name="Commun. Biol.">
        <title>The bagworm genome reveals a unique fibroin gene that provides high tensile strength.</title>
        <authorList>
            <person name="Kono N."/>
            <person name="Nakamura H."/>
            <person name="Ohtoshi R."/>
            <person name="Tomita M."/>
            <person name="Numata K."/>
            <person name="Arakawa K."/>
        </authorList>
    </citation>
    <scope>NUCLEOTIDE SEQUENCE [LARGE SCALE GENOMIC DNA]</scope>
</reference>
<gene>
    <name evidence="2" type="ORF">EVAR_39030_1</name>
</gene>
<evidence type="ECO:0000313" key="2">
    <source>
        <dbReference type="EMBL" id="GBP52866.1"/>
    </source>
</evidence>
<evidence type="ECO:0000256" key="1">
    <source>
        <dbReference type="SAM" id="MobiDB-lite"/>
    </source>
</evidence>
<comment type="caution">
    <text evidence="2">The sequence shown here is derived from an EMBL/GenBank/DDBJ whole genome shotgun (WGS) entry which is preliminary data.</text>
</comment>